<dbReference type="Proteomes" id="UP000050975">
    <property type="component" value="Unassembled WGS sequence"/>
</dbReference>
<evidence type="ECO:0000313" key="2">
    <source>
        <dbReference type="EMBL" id="KPL12707.1"/>
    </source>
</evidence>
<evidence type="ECO:0000313" key="3">
    <source>
        <dbReference type="Proteomes" id="UP000050975"/>
    </source>
</evidence>
<comment type="caution">
    <text evidence="2">The sequence shown here is derived from an EMBL/GenBank/DDBJ whole genome shotgun (WGS) entry which is preliminary data.</text>
</comment>
<dbReference type="PROSITE" id="PS51257">
    <property type="entry name" value="PROKAR_LIPOPROTEIN"/>
    <property type="match status" value="1"/>
</dbReference>
<organism evidence="2 3">
    <name type="scientific">candidate division WOR_3 bacterium SM1_77</name>
    <dbReference type="NCBI Taxonomy" id="1703778"/>
    <lineage>
        <taxon>Bacteria</taxon>
        <taxon>Bacteria division WOR-3</taxon>
    </lineage>
</organism>
<evidence type="ECO:0000256" key="1">
    <source>
        <dbReference type="SAM" id="Phobius"/>
    </source>
</evidence>
<keyword evidence="1" id="KW-1133">Transmembrane helix</keyword>
<reference evidence="2 3" key="1">
    <citation type="journal article" date="2015" name="Microbiome">
        <title>Genomic resolution of linkages in carbon, nitrogen, and sulfur cycling among widespread estuary sediment bacteria.</title>
        <authorList>
            <person name="Baker B.J."/>
            <person name="Lazar C.S."/>
            <person name="Teske A.P."/>
            <person name="Dick G.J."/>
        </authorList>
    </citation>
    <scope>NUCLEOTIDE SEQUENCE [LARGE SCALE GENOMIC DNA]</scope>
    <source>
        <strain evidence="2">SM1_77</strain>
    </source>
</reference>
<feature type="transmembrane region" description="Helical" evidence="1">
    <location>
        <begin position="16"/>
        <end position="39"/>
    </location>
</feature>
<protein>
    <submittedName>
        <fullName evidence="2">Uncharacterized protein</fullName>
    </submittedName>
</protein>
<sequence>MMVLKLAERKLGLPHWVLHLFMLIMLTPVIMGCNVTRLVRLFTSDTKQRQGLQHKDIHFIFI</sequence>
<name>A0A0S8JU26_UNCW3</name>
<dbReference type="EMBL" id="LJVE01000140">
    <property type="protein sequence ID" value="KPL12707.1"/>
    <property type="molecule type" value="Genomic_DNA"/>
</dbReference>
<dbReference type="AlphaFoldDB" id="A0A0S8JU26"/>
<proteinExistence type="predicted"/>
<gene>
    <name evidence="2" type="ORF">AMJ74_06335</name>
</gene>
<accession>A0A0S8JU26</accession>
<keyword evidence="1" id="KW-0812">Transmembrane</keyword>
<keyword evidence="1" id="KW-0472">Membrane</keyword>